<evidence type="ECO:0000313" key="1">
    <source>
        <dbReference type="Proteomes" id="UP000694920"/>
    </source>
</evidence>
<sequence>MAYSTFLYDILGKVSQIVGPDKAEIQFVLHENVETALLKKDRFYHNGRRLTENEPFEKYIKCGLQVKFSCHIFDSTPKNAYGWYVTICWRHKTESETQIQMCTGMTNVLGEVTKLKKRHGTLTMEDNAGRERKVHFLASKFYVRGKRFPGSKVLSSELSLDDKVFFDAIPCMPEENEENCEWFATCVFKGQRPQCKDDEKLNDNILGNLVPQTSSDRIMKSGACLAEIVKLYINDPRNVFVSGAGVVLDIFNDDYGIILGEFQRNLCETIVFHRRNAFLFKMSLAHSKLGETFMEGDRLKFIAVRAPINFITDWIAIQVSVFCPENMNNLSDDENSPVKQEITE</sequence>
<dbReference type="AlphaFoldDB" id="A0AAJ7BSG5"/>
<organism evidence="1 2">
    <name type="scientific">Cephus cinctus</name>
    <name type="common">Wheat stem sawfly</name>
    <dbReference type="NCBI Taxonomy" id="211228"/>
    <lineage>
        <taxon>Eukaryota</taxon>
        <taxon>Metazoa</taxon>
        <taxon>Ecdysozoa</taxon>
        <taxon>Arthropoda</taxon>
        <taxon>Hexapoda</taxon>
        <taxon>Insecta</taxon>
        <taxon>Pterygota</taxon>
        <taxon>Neoptera</taxon>
        <taxon>Endopterygota</taxon>
        <taxon>Hymenoptera</taxon>
        <taxon>Cephoidea</taxon>
        <taxon>Cephidae</taxon>
        <taxon>Cephus</taxon>
    </lineage>
</organism>
<protein>
    <submittedName>
        <fullName evidence="2">Uncharacterized protein LOC107266644 isoform X1</fullName>
    </submittedName>
</protein>
<name>A0AAJ7BSG5_CEPCN</name>
<dbReference type="RefSeq" id="XP_015592816.1">
    <property type="nucleotide sequence ID" value="XM_015737330.2"/>
</dbReference>
<evidence type="ECO:0000313" key="2">
    <source>
        <dbReference type="RefSeq" id="XP_015592816.1"/>
    </source>
</evidence>
<proteinExistence type="predicted"/>
<keyword evidence="1" id="KW-1185">Reference proteome</keyword>
<dbReference type="GeneID" id="107266644"/>
<gene>
    <name evidence="2" type="primary">LOC107266644</name>
</gene>
<dbReference type="KEGG" id="ccin:107266644"/>
<reference evidence="2" key="1">
    <citation type="submission" date="2025-08" db="UniProtKB">
        <authorList>
            <consortium name="RefSeq"/>
        </authorList>
    </citation>
    <scope>IDENTIFICATION</scope>
</reference>
<dbReference type="Proteomes" id="UP000694920">
    <property type="component" value="Unplaced"/>
</dbReference>
<accession>A0AAJ7BSG5</accession>